<reference evidence="1" key="1">
    <citation type="journal article" date="2015" name="Nature">
        <title>Complex archaea that bridge the gap between prokaryotes and eukaryotes.</title>
        <authorList>
            <person name="Spang A."/>
            <person name="Saw J.H."/>
            <person name="Jorgensen S.L."/>
            <person name="Zaremba-Niedzwiedzka K."/>
            <person name="Martijn J."/>
            <person name="Lind A.E."/>
            <person name="van Eijk R."/>
            <person name="Schleper C."/>
            <person name="Guy L."/>
            <person name="Ettema T.J."/>
        </authorList>
    </citation>
    <scope>NUCLEOTIDE SEQUENCE</scope>
</reference>
<organism evidence="1">
    <name type="scientific">marine sediment metagenome</name>
    <dbReference type="NCBI Taxonomy" id="412755"/>
    <lineage>
        <taxon>unclassified sequences</taxon>
        <taxon>metagenomes</taxon>
        <taxon>ecological metagenomes</taxon>
    </lineage>
</organism>
<comment type="caution">
    <text evidence="1">The sequence shown here is derived from an EMBL/GenBank/DDBJ whole genome shotgun (WGS) entry which is preliminary data.</text>
</comment>
<gene>
    <name evidence="1" type="ORF">LCGC14_1161070</name>
</gene>
<dbReference type="AlphaFoldDB" id="A0A0F9LXL4"/>
<proteinExistence type="predicted"/>
<name>A0A0F9LXL4_9ZZZZ</name>
<sequence length="125" mass="14540">MKPMTHMLRNKIKMMIKNKEDISDVIDNVDIKGEDLSHAIIKRFNRTGQNLSRTKFTYAVIGQEGIVTNISGNIFRDCDFCNTHFLGTVYMRKCDCRGSNFQCAWLHNVEYQYSDVRNCNFCEAI</sequence>
<feature type="non-terminal residue" evidence="1">
    <location>
        <position position="125"/>
    </location>
</feature>
<dbReference type="SUPFAM" id="SSF141571">
    <property type="entry name" value="Pentapeptide repeat-like"/>
    <property type="match status" value="1"/>
</dbReference>
<evidence type="ECO:0000313" key="1">
    <source>
        <dbReference type="EMBL" id="KKM98133.1"/>
    </source>
</evidence>
<protein>
    <submittedName>
        <fullName evidence="1">Uncharacterized protein</fullName>
    </submittedName>
</protein>
<accession>A0A0F9LXL4</accession>
<dbReference type="Gene3D" id="2.160.20.80">
    <property type="entry name" value="E3 ubiquitin-protein ligase SopA"/>
    <property type="match status" value="1"/>
</dbReference>
<dbReference type="EMBL" id="LAZR01005662">
    <property type="protein sequence ID" value="KKM98133.1"/>
    <property type="molecule type" value="Genomic_DNA"/>
</dbReference>